<evidence type="ECO:0000259" key="1">
    <source>
        <dbReference type="Pfam" id="PF16242"/>
    </source>
</evidence>
<dbReference type="InterPro" id="IPR038725">
    <property type="entry name" value="YdaG_split_barrel_FMN-bd"/>
</dbReference>
<dbReference type="InterPro" id="IPR052917">
    <property type="entry name" value="Stress-Dev_Protein"/>
</dbReference>
<dbReference type="PANTHER" id="PTHR34818">
    <property type="entry name" value="PROTEIN BLI-3"/>
    <property type="match status" value="1"/>
</dbReference>
<dbReference type="PANTHER" id="PTHR34818:SF1">
    <property type="entry name" value="PROTEIN BLI-3"/>
    <property type="match status" value="1"/>
</dbReference>
<dbReference type="Pfam" id="PF16242">
    <property type="entry name" value="Pyrid_ox_like"/>
    <property type="match status" value="1"/>
</dbReference>
<organism evidence="2 3">
    <name type="scientific">Discina gigas</name>
    <dbReference type="NCBI Taxonomy" id="1032678"/>
    <lineage>
        <taxon>Eukaryota</taxon>
        <taxon>Fungi</taxon>
        <taxon>Dikarya</taxon>
        <taxon>Ascomycota</taxon>
        <taxon>Pezizomycotina</taxon>
        <taxon>Pezizomycetes</taxon>
        <taxon>Pezizales</taxon>
        <taxon>Discinaceae</taxon>
        <taxon>Discina</taxon>
    </lineage>
</organism>
<protein>
    <recommendedName>
        <fullName evidence="1">General stress protein FMN-binding split barrel domain-containing protein</fullName>
    </recommendedName>
</protein>
<dbReference type="Proteomes" id="UP001447188">
    <property type="component" value="Unassembled WGS sequence"/>
</dbReference>
<gene>
    <name evidence="2" type="ORF">Q9L58_005100</name>
</gene>
<comment type="caution">
    <text evidence="2">The sequence shown here is derived from an EMBL/GenBank/DDBJ whole genome shotgun (WGS) entry which is preliminary data.</text>
</comment>
<dbReference type="Gene3D" id="2.30.110.10">
    <property type="entry name" value="Electron Transport, Fmn-binding Protein, Chain A"/>
    <property type="match status" value="1"/>
</dbReference>
<dbReference type="EMBL" id="JBBBZM010000059">
    <property type="protein sequence ID" value="KAL0635962.1"/>
    <property type="molecule type" value="Genomic_DNA"/>
</dbReference>
<dbReference type="SUPFAM" id="SSF50475">
    <property type="entry name" value="FMN-binding split barrel"/>
    <property type="match status" value="1"/>
</dbReference>
<name>A0ABR3GJ46_9PEZI</name>
<accession>A0ABR3GJ46</accession>
<feature type="domain" description="General stress protein FMN-binding split barrel" evidence="1">
    <location>
        <begin position="34"/>
        <end position="178"/>
    </location>
</feature>
<sequence>MTSTHTGGACPTSHKHADPYKQKNLDLDTSLKEKVEGLVSFAEGLKFGLMTTRQTESGMLVSRCMAVAAREDDIDFLFYTNTETGKADELVLDSHGEWASISGVADVNCDREKVKQYYTPSLKAWVGDLGDGIHDGGPGDPRLAIIKVHAKTATYAIQKGTAVSRGIEIAKGTITGNAASTNQLRELTEQELETFRNSQKLIS</sequence>
<keyword evidence="3" id="KW-1185">Reference proteome</keyword>
<reference evidence="2 3" key="1">
    <citation type="submission" date="2024-02" db="EMBL/GenBank/DDBJ databases">
        <title>Discinaceae phylogenomics.</title>
        <authorList>
            <person name="Dirks A.C."/>
            <person name="James T.Y."/>
        </authorList>
    </citation>
    <scope>NUCLEOTIDE SEQUENCE [LARGE SCALE GENOMIC DNA]</scope>
    <source>
        <strain evidence="2 3">ACD0624</strain>
    </source>
</reference>
<evidence type="ECO:0000313" key="2">
    <source>
        <dbReference type="EMBL" id="KAL0635962.1"/>
    </source>
</evidence>
<evidence type="ECO:0000313" key="3">
    <source>
        <dbReference type="Proteomes" id="UP001447188"/>
    </source>
</evidence>
<dbReference type="InterPro" id="IPR012349">
    <property type="entry name" value="Split_barrel_FMN-bd"/>
</dbReference>
<proteinExistence type="predicted"/>